<accession>A0A0E9RRB6</accession>
<protein>
    <recommendedName>
        <fullName evidence="3">Secreted protein</fullName>
    </recommendedName>
</protein>
<reference evidence="2" key="1">
    <citation type="submission" date="2014-11" db="EMBL/GenBank/DDBJ databases">
        <authorList>
            <person name="Amaro Gonzalez C."/>
        </authorList>
    </citation>
    <scope>NUCLEOTIDE SEQUENCE</scope>
</reference>
<feature type="signal peptide" evidence="1">
    <location>
        <begin position="1"/>
        <end position="22"/>
    </location>
</feature>
<feature type="chain" id="PRO_5002431725" description="Secreted protein" evidence="1">
    <location>
        <begin position="23"/>
        <end position="66"/>
    </location>
</feature>
<name>A0A0E9RRB6_ANGAN</name>
<reference evidence="2" key="2">
    <citation type="journal article" date="2015" name="Fish Shellfish Immunol.">
        <title>Early steps in the European eel (Anguilla anguilla)-Vibrio vulnificus interaction in the gills: Role of the RtxA13 toxin.</title>
        <authorList>
            <person name="Callol A."/>
            <person name="Pajuelo D."/>
            <person name="Ebbesson L."/>
            <person name="Teles M."/>
            <person name="MacKenzie S."/>
            <person name="Amaro C."/>
        </authorList>
    </citation>
    <scope>NUCLEOTIDE SEQUENCE</scope>
</reference>
<organism evidence="2">
    <name type="scientific">Anguilla anguilla</name>
    <name type="common">European freshwater eel</name>
    <name type="synonym">Muraena anguilla</name>
    <dbReference type="NCBI Taxonomy" id="7936"/>
    <lineage>
        <taxon>Eukaryota</taxon>
        <taxon>Metazoa</taxon>
        <taxon>Chordata</taxon>
        <taxon>Craniata</taxon>
        <taxon>Vertebrata</taxon>
        <taxon>Euteleostomi</taxon>
        <taxon>Actinopterygii</taxon>
        <taxon>Neopterygii</taxon>
        <taxon>Teleostei</taxon>
        <taxon>Anguilliformes</taxon>
        <taxon>Anguillidae</taxon>
        <taxon>Anguilla</taxon>
    </lineage>
</organism>
<evidence type="ECO:0008006" key="3">
    <source>
        <dbReference type="Google" id="ProtNLM"/>
    </source>
</evidence>
<sequence length="66" mass="7216">MFTHGFVHAGLCTWCALTPVYLCGFPFSALHPAYSTLCFHNTSTLKQSSCTPFDLACRAKIESSVV</sequence>
<dbReference type="AlphaFoldDB" id="A0A0E9RRB6"/>
<keyword evidence="1" id="KW-0732">Signal</keyword>
<evidence type="ECO:0000313" key="2">
    <source>
        <dbReference type="EMBL" id="JAH30920.1"/>
    </source>
</evidence>
<evidence type="ECO:0000256" key="1">
    <source>
        <dbReference type="SAM" id="SignalP"/>
    </source>
</evidence>
<proteinExistence type="predicted"/>
<dbReference type="EMBL" id="GBXM01077657">
    <property type="protein sequence ID" value="JAH30920.1"/>
    <property type="molecule type" value="Transcribed_RNA"/>
</dbReference>